<name>A0A6C0KHT4_9ZZZZ</name>
<accession>A0A6C0KHT4</accession>
<protein>
    <submittedName>
        <fullName evidence="1">Uncharacterized protein</fullName>
    </submittedName>
</protein>
<organism evidence="1">
    <name type="scientific">viral metagenome</name>
    <dbReference type="NCBI Taxonomy" id="1070528"/>
    <lineage>
        <taxon>unclassified sequences</taxon>
        <taxon>metagenomes</taxon>
        <taxon>organismal metagenomes</taxon>
    </lineage>
</organism>
<reference evidence="1" key="1">
    <citation type="journal article" date="2020" name="Nature">
        <title>Giant virus diversity and host interactions through global metagenomics.</title>
        <authorList>
            <person name="Schulz F."/>
            <person name="Roux S."/>
            <person name="Paez-Espino D."/>
            <person name="Jungbluth S."/>
            <person name="Walsh D.A."/>
            <person name="Denef V.J."/>
            <person name="McMahon K.D."/>
            <person name="Konstantinidis K.T."/>
            <person name="Eloe-Fadrosh E.A."/>
            <person name="Kyrpides N.C."/>
            <person name="Woyke T."/>
        </authorList>
    </citation>
    <scope>NUCLEOTIDE SEQUENCE</scope>
    <source>
        <strain evidence="1">GVMAG-S-3300012919-55</strain>
    </source>
</reference>
<sequence length="96" mass="11453">MLSIKDLPDEINHLIEDYWLPRGYKKMKDIIHELPKSGSIAMKISLEKRPFYRDGITGVTPSARALWKSDLWVYWLLDGQWRRDNGRYSFFQSYSL</sequence>
<dbReference type="EMBL" id="MN740916">
    <property type="protein sequence ID" value="QHU17545.1"/>
    <property type="molecule type" value="Genomic_DNA"/>
</dbReference>
<dbReference type="AlphaFoldDB" id="A0A6C0KHT4"/>
<proteinExistence type="predicted"/>
<evidence type="ECO:0000313" key="1">
    <source>
        <dbReference type="EMBL" id="QHU17545.1"/>
    </source>
</evidence>